<dbReference type="GO" id="GO:0060271">
    <property type="term" value="P:cilium assembly"/>
    <property type="evidence" value="ECO:0007669"/>
    <property type="project" value="TreeGrafter"/>
</dbReference>
<feature type="non-terminal residue" evidence="3">
    <location>
        <position position="1131"/>
    </location>
</feature>
<dbReference type="InterPro" id="IPR052628">
    <property type="entry name" value="CFAP70"/>
</dbReference>
<keyword evidence="4" id="KW-1185">Reference proteome</keyword>
<dbReference type="InterPro" id="IPR011990">
    <property type="entry name" value="TPR-like_helical_dom_sf"/>
</dbReference>
<gene>
    <name evidence="3" type="ORF">M5D96_004359</name>
</gene>
<comment type="caution">
    <text evidence="3">The sequence shown here is derived from an EMBL/GenBank/DDBJ whole genome shotgun (WGS) entry which is preliminary data.</text>
</comment>
<evidence type="ECO:0000313" key="4">
    <source>
        <dbReference type="Proteomes" id="UP001059596"/>
    </source>
</evidence>
<evidence type="ECO:0000313" key="3">
    <source>
        <dbReference type="EMBL" id="KAI8043034.1"/>
    </source>
</evidence>
<dbReference type="PANTHER" id="PTHR44314:SF1">
    <property type="entry name" value="CILIA- AND FLAGELLA-ASSOCIATED PROTEIN 70"/>
    <property type="match status" value="1"/>
</dbReference>
<dbReference type="EMBL" id="JAMKOV010000002">
    <property type="protein sequence ID" value="KAI8043034.1"/>
    <property type="molecule type" value="Genomic_DNA"/>
</dbReference>
<organism evidence="3 4">
    <name type="scientific">Drosophila gunungcola</name>
    <name type="common">fruit fly</name>
    <dbReference type="NCBI Taxonomy" id="103775"/>
    <lineage>
        <taxon>Eukaryota</taxon>
        <taxon>Metazoa</taxon>
        <taxon>Ecdysozoa</taxon>
        <taxon>Arthropoda</taxon>
        <taxon>Hexapoda</taxon>
        <taxon>Insecta</taxon>
        <taxon>Pterygota</taxon>
        <taxon>Neoptera</taxon>
        <taxon>Endopterygota</taxon>
        <taxon>Diptera</taxon>
        <taxon>Brachycera</taxon>
        <taxon>Muscomorpha</taxon>
        <taxon>Ephydroidea</taxon>
        <taxon>Drosophilidae</taxon>
        <taxon>Drosophila</taxon>
        <taxon>Sophophora</taxon>
    </lineage>
</organism>
<dbReference type="SUPFAM" id="SSF48452">
    <property type="entry name" value="TPR-like"/>
    <property type="match status" value="1"/>
</dbReference>
<dbReference type="GO" id="GO:0003341">
    <property type="term" value="P:cilium movement"/>
    <property type="evidence" value="ECO:0007669"/>
    <property type="project" value="TreeGrafter"/>
</dbReference>
<dbReference type="AlphaFoldDB" id="A0A9P9YUP2"/>
<reference evidence="3" key="1">
    <citation type="journal article" date="2023" name="Genome Biol. Evol.">
        <title>Long-read-based Genome Assembly of Drosophila gunungcola Reveals Fewer Chemosensory Genes in Flower-breeding Species.</title>
        <authorList>
            <person name="Negi A."/>
            <person name="Liao B.Y."/>
            <person name="Yeh S.D."/>
        </authorList>
    </citation>
    <scope>NUCLEOTIDE SEQUENCE</scope>
    <source>
        <strain evidence="3">Sukarami</strain>
    </source>
</reference>
<dbReference type="GO" id="GO:0070062">
    <property type="term" value="C:extracellular exosome"/>
    <property type="evidence" value="ECO:0007669"/>
    <property type="project" value="TreeGrafter"/>
</dbReference>
<dbReference type="GO" id="GO:0031514">
    <property type="term" value="C:motile cilium"/>
    <property type="evidence" value="ECO:0007669"/>
    <property type="project" value="TreeGrafter"/>
</dbReference>
<proteinExistence type="predicted"/>
<protein>
    <submittedName>
        <fullName evidence="3">Uncharacterized protein</fullName>
    </submittedName>
</protein>
<accession>A0A9P9YUP2</accession>
<keyword evidence="1" id="KW-0677">Repeat</keyword>
<evidence type="ECO:0000256" key="2">
    <source>
        <dbReference type="ARBA" id="ARBA00022803"/>
    </source>
</evidence>
<keyword evidence="2" id="KW-0802">TPR repeat</keyword>
<dbReference type="PANTHER" id="PTHR44314">
    <property type="entry name" value="CILIA- AND FLAGELLA-ASSOCIATED PROTEIN 70"/>
    <property type="match status" value="1"/>
</dbReference>
<dbReference type="Gene3D" id="1.25.40.10">
    <property type="entry name" value="Tetratricopeptide repeat domain"/>
    <property type="match status" value="1"/>
</dbReference>
<dbReference type="Proteomes" id="UP001059596">
    <property type="component" value="Unassembled WGS sequence"/>
</dbReference>
<sequence length="1131" mass="130423">ISNLPQTRHPLEIHISQGDSLIVKCDEHYNTDGIIVQGEFYGKPTFTLIFQQDNVDRINHAADNPLLIQFYMRVFPGTETTETMKLQLLCVGYLDVIKLFGHRRSMISEQLFLYPMPDVSNELRCTVHTEWHLYTLLPIAKMLTFTNMTFSIYNLKEDYILDLESLRVRLSFRSRLPSERNDYTFIPLCEFGNLERKVIGTQDNHHVFESFRQRVCPWNVTGLKSAMEGLTVDFEEIEQVVDEALVCNSFHRFILTQKMADILSLAITCQQYVLAVEVFQSLHGTAKPQKVFQGVLDPSIMAFPGVQNMRFAVQLDYLGKLKAKKQISEGSVKSLERQRVLPTFAIIKLCLLAPIGEIYKELKNRLLFCDAPYNAHKALTLSEIQMESYARFDKFIRDCIAFIIDKKVMKVEDKKQHFCCAVQNLTNILMKLVGSVYNTRTPTSTNNLCSTAYNDLEPRIHSIVEKIENEGFENYSVNKHIQIERIIDYLNTIKLLSLVNDDSLGNLLLEKATTEFPSDERFWFYMLIANMERGELDKAKLYFNKNHLADAHEYFAGWIKLYINYVDTRDNPETSADCTECLLKSITSYAEKNPRQQDAWILLYCYYKRFKYEPGCAFARWRFEDQHSTSKVSNRGSLIYDVFKIFVRLGLYEFAQVVFATVEHLVRDADRYMINTQLALMLNQLDEDFVPQSFEFGEEEGADQLAAMNAQVNGNVEYYRGNLEEAALYYECCLTLPPPEVNERDYFELSRLRLGYISYELGDYHKCIEALNFTFAGELLTVMALQCFAKSTRIDTHVPNVWGFLALINLRLGDNYKAIECWKYAKIEPNRSIEDLMIYEELDAFDYDAVDLYIDAPGQLTEDILEETLSGGTHPRMLKKRRCSRHPNMAHAGGICSSAVLEEKPTACVASSTALAIRNSTIIAHRLSIYLPQLLLPSRDPQKARDSPELREKIRKLRRNCVDACKHTSHLITPQPRHCLGSPSERMHLTLLFHLTQQFQHELIKSHRLIQLVPLDMTDYYAPSRTAPSNLGNVISQFLLCKQINPDFQQEELCSIAKDSDELTELLEELQAHMPLTEASPDTELDPAQKSESSLVSLNTPVWYARQRRRSCKTRSRNLCCCLAKNRTKTY</sequence>
<evidence type="ECO:0000256" key="1">
    <source>
        <dbReference type="ARBA" id="ARBA00022737"/>
    </source>
</evidence>
<name>A0A9P9YUP2_9MUSC</name>